<dbReference type="RefSeq" id="WP_052525289.1">
    <property type="nucleotide sequence ID" value="NZ_FVAF01000001.1"/>
</dbReference>
<dbReference type="PANTHER" id="PTHR39426:SF1">
    <property type="entry name" value="HOMOLOGY TO DEATH-ON-CURING PROTEIN OF PHAGE P1"/>
    <property type="match status" value="1"/>
</dbReference>
<dbReference type="AlphaFoldDB" id="A0AB38DIA5"/>
<gene>
    <name evidence="2" type="ORF">SAMEA2275630_03751</name>
</gene>
<dbReference type="Gene3D" id="1.20.120.1870">
    <property type="entry name" value="Fic/DOC protein, Fido domain"/>
    <property type="match status" value="1"/>
</dbReference>
<evidence type="ECO:0000259" key="1">
    <source>
        <dbReference type="PROSITE" id="PS51459"/>
    </source>
</evidence>
<sequence>MIKRLSVASIIGINESLMGWNHAVTDLAGLESAANQPFVTWDGEDLHQTLVEKAAVLLRGIAANHPFHEGNKRTAWIACTTFLSLNGSPLESPRADPIEAGRMVESLVKHEITIEHVILWLVERLA</sequence>
<organism evidence="2 3">
    <name type="scientific">Mycobacteroides abscessus subsp. massiliense</name>
    <dbReference type="NCBI Taxonomy" id="1962118"/>
    <lineage>
        <taxon>Bacteria</taxon>
        <taxon>Bacillati</taxon>
        <taxon>Actinomycetota</taxon>
        <taxon>Actinomycetes</taxon>
        <taxon>Mycobacteriales</taxon>
        <taxon>Mycobacteriaceae</taxon>
        <taxon>Mycobacteroides</taxon>
        <taxon>Mycobacteroides abscessus</taxon>
    </lineage>
</organism>
<accession>A0AB38DIA5</accession>
<dbReference type="InterPro" id="IPR036597">
    <property type="entry name" value="Fido-like_dom_sf"/>
</dbReference>
<protein>
    <submittedName>
        <fullName evidence="2">Death-on-curing family protein</fullName>
    </submittedName>
</protein>
<dbReference type="GO" id="GO:0016301">
    <property type="term" value="F:kinase activity"/>
    <property type="evidence" value="ECO:0007669"/>
    <property type="project" value="InterPro"/>
</dbReference>
<dbReference type="InterPro" id="IPR006440">
    <property type="entry name" value="Doc"/>
</dbReference>
<dbReference type="Pfam" id="PF02661">
    <property type="entry name" value="Fic"/>
    <property type="match status" value="1"/>
</dbReference>
<dbReference type="InterPro" id="IPR003812">
    <property type="entry name" value="Fido"/>
</dbReference>
<dbReference type="InterPro" id="IPR053737">
    <property type="entry name" value="Type_II_TA_Toxin"/>
</dbReference>
<comment type="caution">
    <text evidence="2">The sequence shown here is derived from an EMBL/GenBank/DDBJ whole genome shotgun (WGS) entry which is preliminary data.</text>
</comment>
<evidence type="ECO:0000313" key="3">
    <source>
        <dbReference type="Proteomes" id="UP000190366"/>
    </source>
</evidence>
<dbReference type="SUPFAM" id="SSF140931">
    <property type="entry name" value="Fic-like"/>
    <property type="match status" value="1"/>
</dbReference>
<dbReference type="EMBL" id="FVQL01000001">
    <property type="protein sequence ID" value="SKZ14448.1"/>
    <property type="molecule type" value="Genomic_DNA"/>
</dbReference>
<dbReference type="Proteomes" id="UP000190366">
    <property type="component" value="Unassembled WGS sequence"/>
</dbReference>
<proteinExistence type="predicted"/>
<dbReference type="PROSITE" id="PS51459">
    <property type="entry name" value="FIDO"/>
    <property type="match status" value="1"/>
</dbReference>
<reference evidence="2 3" key="1">
    <citation type="submission" date="2016-11" db="EMBL/GenBank/DDBJ databases">
        <authorList>
            <consortium name="Pathogen Informatics"/>
        </authorList>
    </citation>
    <scope>NUCLEOTIDE SEQUENCE [LARGE SCALE GENOMIC DNA]</scope>
    <source>
        <strain evidence="2 3">1168</strain>
    </source>
</reference>
<dbReference type="PANTHER" id="PTHR39426">
    <property type="entry name" value="HOMOLOGY TO DEATH-ON-CURING PROTEIN OF PHAGE P1"/>
    <property type="match status" value="1"/>
</dbReference>
<dbReference type="NCBIfam" id="TIGR01550">
    <property type="entry name" value="DOC_P1"/>
    <property type="match status" value="1"/>
</dbReference>
<evidence type="ECO:0000313" key="2">
    <source>
        <dbReference type="EMBL" id="SKZ14448.1"/>
    </source>
</evidence>
<feature type="domain" description="Fido" evidence="1">
    <location>
        <begin position="5"/>
        <end position="123"/>
    </location>
</feature>
<name>A0AB38DIA5_9MYCO</name>